<dbReference type="RefSeq" id="WP_364445262.1">
    <property type="nucleotide sequence ID" value="NZ_JBFARM010000002.1"/>
</dbReference>
<gene>
    <name evidence="2" type="ORF">AB0K40_04970</name>
</gene>
<sequence>MSPSTPLAWTAALTAAAYPTWDTWKSWSDWSSAFTASSLSEKYYMKDAYGGFTEGVVGCVRLYDSVDRSPFLPLRDDLATLTELATTWAVPVLVVLVALVRRHSATAGPRAAWALTLIALVRPLSADYQGDDICDGSLSMFTPDWFEALSGGWGLYELFLLAAALLVLLASGSSAPPVSGRRALKAIMDVLVVYGLVALAPLVTGNESLRAGLLHQLQFDDIRDHPARLLVLVLPVGYLLWRHGRRGKG</sequence>
<proteinExistence type="predicted"/>
<evidence type="ECO:0000313" key="3">
    <source>
        <dbReference type="Proteomes" id="UP001552427"/>
    </source>
</evidence>
<accession>A0ABV3GX26</accession>
<keyword evidence="1" id="KW-0812">Transmembrane</keyword>
<dbReference type="EMBL" id="JBFARM010000002">
    <property type="protein sequence ID" value="MEV4284835.1"/>
    <property type="molecule type" value="Genomic_DNA"/>
</dbReference>
<organism evidence="2 3">
    <name type="scientific">Nonomuraea bangladeshensis</name>
    <dbReference type="NCBI Taxonomy" id="404385"/>
    <lineage>
        <taxon>Bacteria</taxon>
        <taxon>Bacillati</taxon>
        <taxon>Actinomycetota</taxon>
        <taxon>Actinomycetes</taxon>
        <taxon>Streptosporangiales</taxon>
        <taxon>Streptosporangiaceae</taxon>
        <taxon>Nonomuraea</taxon>
    </lineage>
</organism>
<keyword evidence="1" id="KW-1133">Transmembrane helix</keyword>
<name>A0ABV3GX26_9ACTN</name>
<feature type="transmembrane region" description="Helical" evidence="1">
    <location>
        <begin position="150"/>
        <end position="171"/>
    </location>
</feature>
<keyword evidence="3" id="KW-1185">Reference proteome</keyword>
<feature type="transmembrane region" description="Helical" evidence="1">
    <location>
        <begin position="225"/>
        <end position="241"/>
    </location>
</feature>
<comment type="caution">
    <text evidence="2">The sequence shown here is derived from an EMBL/GenBank/DDBJ whole genome shotgun (WGS) entry which is preliminary data.</text>
</comment>
<feature type="transmembrane region" description="Helical" evidence="1">
    <location>
        <begin position="112"/>
        <end position="130"/>
    </location>
</feature>
<feature type="transmembrane region" description="Helical" evidence="1">
    <location>
        <begin position="78"/>
        <end position="100"/>
    </location>
</feature>
<feature type="transmembrane region" description="Helical" evidence="1">
    <location>
        <begin position="183"/>
        <end position="205"/>
    </location>
</feature>
<reference evidence="2 3" key="1">
    <citation type="submission" date="2024-06" db="EMBL/GenBank/DDBJ databases">
        <title>The Natural Products Discovery Center: Release of the First 8490 Sequenced Strains for Exploring Actinobacteria Biosynthetic Diversity.</title>
        <authorList>
            <person name="Kalkreuter E."/>
            <person name="Kautsar S.A."/>
            <person name="Yang D."/>
            <person name="Bader C.D."/>
            <person name="Teijaro C.N."/>
            <person name="Fluegel L."/>
            <person name="Davis C.M."/>
            <person name="Simpson J.R."/>
            <person name="Lauterbach L."/>
            <person name="Steele A.D."/>
            <person name="Gui C."/>
            <person name="Meng S."/>
            <person name="Li G."/>
            <person name="Viehrig K."/>
            <person name="Ye F."/>
            <person name="Su P."/>
            <person name="Kiefer A.F."/>
            <person name="Nichols A."/>
            <person name="Cepeda A.J."/>
            <person name="Yan W."/>
            <person name="Fan B."/>
            <person name="Jiang Y."/>
            <person name="Adhikari A."/>
            <person name="Zheng C.-J."/>
            <person name="Schuster L."/>
            <person name="Cowan T.M."/>
            <person name="Smanski M.J."/>
            <person name="Chevrette M.G."/>
            <person name="De Carvalho L.P.S."/>
            <person name="Shen B."/>
        </authorList>
    </citation>
    <scope>NUCLEOTIDE SEQUENCE [LARGE SCALE GENOMIC DNA]</scope>
    <source>
        <strain evidence="2 3">NPDC049574</strain>
    </source>
</reference>
<protein>
    <submittedName>
        <fullName evidence="2">Uncharacterized protein</fullName>
    </submittedName>
</protein>
<keyword evidence="1" id="KW-0472">Membrane</keyword>
<evidence type="ECO:0000256" key="1">
    <source>
        <dbReference type="SAM" id="Phobius"/>
    </source>
</evidence>
<dbReference type="Proteomes" id="UP001552427">
    <property type="component" value="Unassembled WGS sequence"/>
</dbReference>
<evidence type="ECO:0000313" key="2">
    <source>
        <dbReference type="EMBL" id="MEV4284835.1"/>
    </source>
</evidence>